<organism evidence="2 3">
    <name type="scientific">Daejeonella rubra</name>
    <dbReference type="NCBI Taxonomy" id="990371"/>
    <lineage>
        <taxon>Bacteria</taxon>
        <taxon>Pseudomonadati</taxon>
        <taxon>Bacteroidota</taxon>
        <taxon>Sphingobacteriia</taxon>
        <taxon>Sphingobacteriales</taxon>
        <taxon>Sphingobacteriaceae</taxon>
        <taxon>Daejeonella</taxon>
    </lineage>
</organism>
<evidence type="ECO:0000313" key="3">
    <source>
        <dbReference type="Proteomes" id="UP000199226"/>
    </source>
</evidence>
<keyword evidence="1" id="KW-0472">Membrane</keyword>
<feature type="transmembrane region" description="Helical" evidence="1">
    <location>
        <begin position="44"/>
        <end position="65"/>
    </location>
</feature>
<keyword evidence="3" id="KW-1185">Reference proteome</keyword>
<evidence type="ECO:0000313" key="2">
    <source>
        <dbReference type="EMBL" id="SDM55479.1"/>
    </source>
</evidence>
<sequence>MEDSLNKNNATAEANNPAHYSTLIVGIVIGLIGIFLRFTGSWPLISIVSNVLWVLGAVICLRAVVKILK</sequence>
<reference evidence="3" key="1">
    <citation type="submission" date="2016-10" db="EMBL/GenBank/DDBJ databases">
        <authorList>
            <person name="Varghese N."/>
            <person name="Submissions S."/>
        </authorList>
    </citation>
    <scope>NUCLEOTIDE SEQUENCE [LARGE SCALE GENOMIC DNA]</scope>
    <source>
        <strain evidence="3">DSM 24536</strain>
    </source>
</reference>
<keyword evidence="1" id="KW-1133">Transmembrane helix</keyword>
<dbReference type="EMBL" id="FNHH01000015">
    <property type="protein sequence ID" value="SDM55479.1"/>
    <property type="molecule type" value="Genomic_DNA"/>
</dbReference>
<dbReference type="AlphaFoldDB" id="A0A1G9U677"/>
<proteinExistence type="predicted"/>
<gene>
    <name evidence="2" type="ORF">SAMN05421813_11567</name>
</gene>
<evidence type="ECO:0000256" key="1">
    <source>
        <dbReference type="SAM" id="Phobius"/>
    </source>
</evidence>
<accession>A0A1G9U677</accession>
<protein>
    <submittedName>
        <fullName evidence="2">Uncharacterized protein</fullName>
    </submittedName>
</protein>
<keyword evidence="1" id="KW-0812">Transmembrane</keyword>
<dbReference type="Proteomes" id="UP000199226">
    <property type="component" value="Unassembled WGS sequence"/>
</dbReference>
<name>A0A1G9U677_9SPHI</name>
<feature type="transmembrane region" description="Helical" evidence="1">
    <location>
        <begin position="20"/>
        <end position="38"/>
    </location>
</feature>
<dbReference type="STRING" id="990371.SAMN05421813_11567"/>
<dbReference type="RefSeq" id="WP_090705002.1">
    <property type="nucleotide sequence ID" value="NZ_FNHH01000015.1"/>
</dbReference>